<evidence type="ECO:0000313" key="4">
    <source>
        <dbReference type="EMBL" id="MPM39305.1"/>
    </source>
</evidence>
<dbReference type="GO" id="GO:0043565">
    <property type="term" value="F:sequence-specific DNA binding"/>
    <property type="evidence" value="ECO:0007669"/>
    <property type="project" value="InterPro"/>
</dbReference>
<keyword evidence="2" id="KW-0175">Coiled coil</keyword>
<evidence type="ECO:0000256" key="1">
    <source>
        <dbReference type="ARBA" id="ARBA00038232"/>
    </source>
</evidence>
<dbReference type="AlphaFoldDB" id="A0A644ZEI3"/>
<feature type="coiled-coil region" evidence="2">
    <location>
        <begin position="184"/>
        <end position="218"/>
    </location>
</feature>
<dbReference type="Gene3D" id="1.10.10.10">
    <property type="entry name" value="Winged helix-like DNA-binding domain superfamily/Winged helix DNA-binding domain"/>
    <property type="match status" value="2"/>
</dbReference>
<dbReference type="InterPro" id="IPR010921">
    <property type="entry name" value="Trp_repressor/repl_initiator"/>
</dbReference>
<name>A0A644ZEI3_9ZZZZ</name>
<dbReference type="PANTHER" id="PTHR33795:SF1">
    <property type="entry name" value="INSERTION ELEMENT IS150 PROTEIN INSJ"/>
    <property type="match status" value="1"/>
</dbReference>
<dbReference type="PANTHER" id="PTHR33795">
    <property type="entry name" value="INSERTION ELEMENT IS150 PROTEIN INSJ"/>
    <property type="match status" value="1"/>
</dbReference>
<comment type="similarity">
    <text evidence="1">Belongs to the IS150/IS1296 orfA family.</text>
</comment>
<accession>A0A644ZEI3</accession>
<evidence type="ECO:0000259" key="3">
    <source>
        <dbReference type="Pfam" id="PF13518"/>
    </source>
</evidence>
<evidence type="ECO:0000256" key="2">
    <source>
        <dbReference type="SAM" id="Coils"/>
    </source>
</evidence>
<proteinExistence type="inferred from homology"/>
<sequence>MPQKGKTYEQKLSAVKDYLEGKKSMNQIAIDNCVSFNTAKQWVFLYQSLGTEGLICQSKNASYSKEFKLKIVREYLDGTGSLFSICKKYGVRSTRQLRNWIMKYNSHEELKAYGNGGTPIMTNGRKTTYDERVEIVKYCIENQNNYTETAQKYQVSYQQVYTWINKYEDYGIEGLYDGRGKRKNERELSELEKLKAQNKLLEAQNRRQQMEIDFLKKLDQIERRRY</sequence>
<reference evidence="4" key="1">
    <citation type="submission" date="2019-08" db="EMBL/GenBank/DDBJ databases">
        <authorList>
            <person name="Kucharzyk K."/>
            <person name="Murdoch R.W."/>
            <person name="Higgins S."/>
            <person name="Loffler F."/>
        </authorList>
    </citation>
    <scope>NUCLEOTIDE SEQUENCE</scope>
</reference>
<dbReference type="InterPro" id="IPR052057">
    <property type="entry name" value="IS150/IS1296_orfA-like"/>
</dbReference>
<dbReference type="SUPFAM" id="SSF48295">
    <property type="entry name" value="TrpR-like"/>
    <property type="match status" value="3"/>
</dbReference>
<protein>
    <submittedName>
        <fullName evidence="4">IS3 family transposase ISEnfa5</fullName>
    </submittedName>
</protein>
<dbReference type="Pfam" id="PF13518">
    <property type="entry name" value="HTH_28"/>
    <property type="match status" value="2"/>
</dbReference>
<gene>
    <name evidence="4" type="ORF">SDC9_85938</name>
</gene>
<dbReference type="InterPro" id="IPR055247">
    <property type="entry name" value="InsJ-like_HTH"/>
</dbReference>
<comment type="caution">
    <text evidence="4">The sequence shown here is derived from an EMBL/GenBank/DDBJ whole genome shotgun (WGS) entry which is preliminary data.</text>
</comment>
<dbReference type="EMBL" id="VSSQ01008596">
    <property type="protein sequence ID" value="MPM39305.1"/>
    <property type="molecule type" value="Genomic_DNA"/>
</dbReference>
<organism evidence="4">
    <name type="scientific">bioreactor metagenome</name>
    <dbReference type="NCBI Taxonomy" id="1076179"/>
    <lineage>
        <taxon>unclassified sequences</taxon>
        <taxon>metagenomes</taxon>
        <taxon>ecological metagenomes</taxon>
    </lineage>
</organism>
<dbReference type="InterPro" id="IPR036388">
    <property type="entry name" value="WH-like_DNA-bd_sf"/>
</dbReference>
<feature type="domain" description="Insertion element IS150 protein InsJ-like helix-turn-helix" evidence="3">
    <location>
        <begin position="131"/>
        <end position="183"/>
    </location>
</feature>
<feature type="domain" description="Insertion element IS150 protein InsJ-like helix-turn-helix" evidence="3">
    <location>
        <begin position="67"/>
        <end position="106"/>
    </location>
</feature>